<dbReference type="Gene3D" id="1.10.287.1490">
    <property type="match status" value="1"/>
</dbReference>
<keyword evidence="1 2" id="KW-0175">Coiled coil</keyword>
<dbReference type="Proteomes" id="UP000271889">
    <property type="component" value="Unassembled WGS sequence"/>
</dbReference>
<dbReference type="Pfam" id="PF24423">
    <property type="entry name" value="OVT1"/>
    <property type="match status" value="1"/>
</dbReference>
<organism evidence="6 7">
    <name type="scientific">Cylicostephanus goldi</name>
    <name type="common">Nematode worm</name>
    <dbReference type="NCBI Taxonomy" id="71465"/>
    <lineage>
        <taxon>Eukaryota</taxon>
        <taxon>Metazoa</taxon>
        <taxon>Ecdysozoa</taxon>
        <taxon>Nematoda</taxon>
        <taxon>Chromadorea</taxon>
        <taxon>Rhabditida</taxon>
        <taxon>Rhabditina</taxon>
        <taxon>Rhabditomorpha</taxon>
        <taxon>Strongyloidea</taxon>
        <taxon>Strongylidae</taxon>
        <taxon>Cylicostephanus</taxon>
    </lineage>
</organism>
<evidence type="ECO:0000256" key="1">
    <source>
        <dbReference type="ARBA" id="ARBA00023054"/>
    </source>
</evidence>
<evidence type="ECO:0000313" key="7">
    <source>
        <dbReference type="Proteomes" id="UP000271889"/>
    </source>
</evidence>
<evidence type="ECO:0000259" key="4">
    <source>
        <dbReference type="Pfam" id="PF15035"/>
    </source>
</evidence>
<dbReference type="Pfam" id="PF24627">
    <property type="entry name" value="PUMA_CC"/>
    <property type="match status" value="1"/>
</dbReference>
<dbReference type="Pfam" id="PF15035">
    <property type="entry name" value="Rootletin"/>
    <property type="match status" value="1"/>
</dbReference>
<gene>
    <name evidence="6" type="ORF">CGOC_LOCUS44</name>
</gene>
<dbReference type="EMBL" id="UYRV01000031">
    <property type="protein sequence ID" value="VDK40489.1"/>
    <property type="molecule type" value="Genomic_DNA"/>
</dbReference>
<dbReference type="PANTHER" id="PTHR23159:SF61">
    <property type="entry name" value="LIN-5 (FIVE) INTERACTING PROTEIN"/>
    <property type="match status" value="1"/>
</dbReference>
<feature type="domain" description="Rootletin-like coiled-coil" evidence="4">
    <location>
        <begin position="209"/>
        <end position="410"/>
    </location>
</feature>
<feature type="compositionally biased region" description="Basic and acidic residues" evidence="3">
    <location>
        <begin position="123"/>
        <end position="133"/>
    </location>
</feature>
<feature type="region of interest" description="Disordered" evidence="3">
    <location>
        <begin position="72"/>
        <end position="160"/>
    </location>
</feature>
<dbReference type="InterPro" id="IPR055167">
    <property type="entry name" value="Rootletin-like_CC"/>
</dbReference>
<dbReference type="AlphaFoldDB" id="A0A3P6PWP8"/>
<reference evidence="6 7" key="1">
    <citation type="submission" date="2018-11" db="EMBL/GenBank/DDBJ databases">
        <authorList>
            <consortium name="Pathogen Informatics"/>
        </authorList>
    </citation>
    <scope>NUCLEOTIDE SEQUENCE [LARGE SCALE GENOMIC DNA]</scope>
</reference>
<proteinExistence type="predicted"/>
<dbReference type="OrthoDB" id="5835755at2759"/>
<sequence length="920" mass="105970">MIFSCGISGSSPGRKLVVSENLPETLRSISAQTYRSSPASADSTGSSPSRSSSPAVRTADITAGKWTRISSRVSVRPLTPSEADSVVERQRRRGRDTSTSKGDLHGSVVNTADCTAHPSTKRSRMEDHDETRSSIDAGGTIQIPSSDSVKELIPESPGSRSNYGEFYWDTSGENNYHNTSSFEDDLLDFDRGAAVARLDRTQDDLNKFRQRIDNNVEQQKEYSEMMAALQNKVHEYRKHIAELEGKMVSARRRQADDGFTILDSNVFQDTSNSFRDMEMWSPARTRGATTNVVLAGDPNANYEMIARLDEERRRADEYRMQWENERAAKERLEDENERLRREFDRYDREYRDKERTFVNRERNLAQYLSDEQKKMMDMWTELQRVRKQFADLKEQTERDLDSQRNEFNRVLRSVSNITRNINITGGDGGSAGVSGPSLAALLTDLISGGSHTATYDSTIIEAVKRYRDRTGGADAAADRSLLEELKQIRGTGGSEGDAELQKELMLKYEESIERNIELESKGDESQRKIADLEAELRRVKEKLNDATGALMKIHEISQDSDKLVEGKRTRSLSPGKSPLPPSEALRSVRNALRNKDNDIQQLERKLKISESQVKEFMTKFETADDTRRRLDKQLSDAKREIDNQQKNIDELERNLRRVEDKLRASESERQAADKARKFLEEELAKVQASYQKSTTDDVRKIRDELDEQTNTIVEEHKNRITELTRRVENLVRENTKLKTDMAPLKDKLRDMEIEYNNTLRRLEEKANLDDQRNRNDVLASEHDKLTSDLDNALKSTHLAEQQLKELKGQRDDYQKQKDDLSRQLFDIRHKFETEQKTVQDLTKGESRFNDEIEKLKQTIDDYERQVMLLRRTNDEFDTTIKNLQGKITQLENEVRSKTSEVEKLNDLNQKLQKEKQDVMK</sequence>
<feature type="compositionally biased region" description="Basic and acidic residues" evidence="3">
    <location>
        <begin position="95"/>
        <end position="104"/>
    </location>
</feature>
<feature type="coiled-coil region" evidence="2">
    <location>
        <begin position="305"/>
        <end position="356"/>
    </location>
</feature>
<feature type="coiled-coil region" evidence="2">
    <location>
        <begin position="585"/>
        <end position="917"/>
    </location>
</feature>
<evidence type="ECO:0000313" key="6">
    <source>
        <dbReference type="EMBL" id="VDK40489.1"/>
    </source>
</evidence>
<protein>
    <submittedName>
        <fullName evidence="6">Uncharacterized protein</fullName>
    </submittedName>
</protein>
<feature type="coiled-coil region" evidence="2">
    <location>
        <begin position="198"/>
        <end position="253"/>
    </location>
</feature>
<accession>A0A3P6PWP8</accession>
<dbReference type="SUPFAM" id="SSF57997">
    <property type="entry name" value="Tropomyosin"/>
    <property type="match status" value="2"/>
</dbReference>
<dbReference type="PANTHER" id="PTHR23159">
    <property type="entry name" value="CENTROSOMAL PROTEIN 2"/>
    <property type="match status" value="1"/>
</dbReference>
<evidence type="ECO:0000259" key="5">
    <source>
        <dbReference type="Pfam" id="PF24627"/>
    </source>
</evidence>
<name>A0A3P6PWP8_CYLGO</name>
<feature type="coiled-coil region" evidence="2">
    <location>
        <begin position="386"/>
        <end position="413"/>
    </location>
</feature>
<keyword evidence="7" id="KW-1185">Reference proteome</keyword>
<feature type="region of interest" description="Disordered" evidence="3">
    <location>
        <begin position="29"/>
        <end position="59"/>
    </location>
</feature>
<feature type="coiled-coil region" evidence="2">
    <location>
        <begin position="515"/>
        <end position="549"/>
    </location>
</feature>
<dbReference type="InterPro" id="IPR057531">
    <property type="entry name" value="PUMA/OVT1_CC"/>
</dbReference>
<evidence type="ECO:0000256" key="2">
    <source>
        <dbReference type="SAM" id="Coils"/>
    </source>
</evidence>
<feature type="compositionally biased region" description="Low complexity" evidence="3">
    <location>
        <begin position="35"/>
        <end position="57"/>
    </location>
</feature>
<evidence type="ECO:0000256" key="3">
    <source>
        <dbReference type="SAM" id="MobiDB-lite"/>
    </source>
</evidence>
<feature type="region of interest" description="Disordered" evidence="3">
    <location>
        <begin position="560"/>
        <end position="583"/>
    </location>
</feature>
<feature type="domain" description="PUMA/OVT1 coiled-coil region" evidence="5">
    <location>
        <begin position="597"/>
        <end position="670"/>
    </location>
</feature>